<dbReference type="InterPro" id="IPR003035">
    <property type="entry name" value="RWP-RK_dom"/>
</dbReference>
<comment type="function">
    <text evidence="1">Putative transcription factor.</text>
</comment>
<dbReference type="PROSITE" id="PS51519">
    <property type="entry name" value="RWP_RK"/>
    <property type="match status" value="1"/>
</dbReference>
<dbReference type="Pfam" id="PF02042">
    <property type="entry name" value="RWP-RK"/>
    <property type="match status" value="1"/>
</dbReference>
<dbReference type="KEGG" id="gtt:GUITHDRAFT_111190"/>
<accession>L1J417</accession>
<dbReference type="EnsemblProtists" id="EKX42820">
    <property type="protein sequence ID" value="EKX42820"/>
    <property type="gene ID" value="GUITHDRAFT_111190"/>
</dbReference>
<evidence type="ECO:0000259" key="8">
    <source>
        <dbReference type="PROSITE" id="PS51519"/>
    </source>
</evidence>
<evidence type="ECO:0000256" key="1">
    <source>
        <dbReference type="ARBA" id="ARBA00004049"/>
    </source>
</evidence>
<reference evidence="10" key="3">
    <citation type="submission" date="2016-03" db="UniProtKB">
        <authorList>
            <consortium name="EnsemblProtists"/>
        </authorList>
    </citation>
    <scope>IDENTIFICATION</scope>
</reference>
<dbReference type="PANTHER" id="PTHR46373">
    <property type="entry name" value="PROTEIN RKD4"/>
    <property type="match status" value="1"/>
</dbReference>
<evidence type="ECO:0000313" key="9">
    <source>
        <dbReference type="EMBL" id="EKX42820.1"/>
    </source>
</evidence>
<dbReference type="Proteomes" id="UP000011087">
    <property type="component" value="Unassembled WGS sequence"/>
</dbReference>
<evidence type="ECO:0000256" key="3">
    <source>
        <dbReference type="ARBA" id="ARBA00023054"/>
    </source>
</evidence>
<keyword evidence="11" id="KW-1185">Reference proteome</keyword>
<evidence type="ECO:0000313" key="11">
    <source>
        <dbReference type="Proteomes" id="UP000011087"/>
    </source>
</evidence>
<dbReference type="InterPro" id="IPR044607">
    <property type="entry name" value="RKD-like"/>
</dbReference>
<keyword evidence="2" id="KW-0805">Transcription regulation</keyword>
<reference evidence="9 11" key="1">
    <citation type="journal article" date="2012" name="Nature">
        <title>Algal genomes reveal evolutionary mosaicism and the fate of nucleomorphs.</title>
        <authorList>
            <consortium name="DOE Joint Genome Institute"/>
            <person name="Curtis B.A."/>
            <person name="Tanifuji G."/>
            <person name="Burki F."/>
            <person name="Gruber A."/>
            <person name="Irimia M."/>
            <person name="Maruyama S."/>
            <person name="Arias M.C."/>
            <person name="Ball S.G."/>
            <person name="Gile G.H."/>
            <person name="Hirakawa Y."/>
            <person name="Hopkins J.F."/>
            <person name="Kuo A."/>
            <person name="Rensing S.A."/>
            <person name="Schmutz J."/>
            <person name="Symeonidi A."/>
            <person name="Elias M."/>
            <person name="Eveleigh R.J."/>
            <person name="Herman E.K."/>
            <person name="Klute M.J."/>
            <person name="Nakayama T."/>
            <person name="Obornik M."/>
            <person name="Reyes-Prieto A."/>
            <person name="Armbrust E.V."/>
            <person name="Aves S.J."/>
            <person name="Beiko R.G."/>
            <person name="Coutinho P."/>
            <person name="Dacks J.B."/>
            <person name="Durnford D.G."/>
            <person name="Fast N.M."/>
            <person name="Green B.R."/>
            <person name="Grisdale C.J."/>
            <person name="Hempel F."/>
            <person name="Henrissat B."/>
            <person name="Hoppner M.P."/>
            <person name="Ishida K."/>
            <person name="Kim E."/>
            <person name="Koreny L."/>
            <person name="Kroth P.G."/>
            <person name="Liu Y."/>
            <person name="Malik S.B."/>
            <person name="Maier U.G."/>
            <person name="McRose D."/>
            <person name="Mock T."/>
            <person name="Neilson J.A."/>
            <person name="Onodera N.T."/>
            <person name="Poole A.M."/>
            <person name="Pritham E.J."/>
            <person name="Richards T.A."/>
            <person name="Rocap G."/>
            <person name="Roy S.W."/>
            <person name="Sarai C."/>
            <person name="Schaack S."/>
            <person name="Shirato S."/>
            <person name="Slamovits C.H."/>
            <person name="Spencer D.F."/>
            <person name="Suzuki S."/>
            <person name="Worden A.Z."/>
            <person name="Zauner S."/>
            <person name="Barry K."/>
            <person name="Bell C."/>
            <person name="Bharti A.K."/>
            <person name="Crow J.A."/>
            <person name="Grimwood J."/>
            <person name="Kramer R."/>
            <person name="Lindquist E."/>
            <person name="Lucas S."/>
            <person name="Salamov A."/>
            <person name="McFadden G.I."/>
            <person name="Lane C.E."/>
            <person name="Keeling P.J."/>
            <person name="Gray M.W."/>
            <person name="Grigoriev I.V."/>
            <person name="Archibald J.M."/>
        </authorList>
    </citation>
    <scope>NUCLEOTIDE SEQUENCE</scope>
    <source>
        <strain evidence="9 11">CCMP2712</strain>
    </source>
</reference>
<dbReference type="RefSeq" id="XP_005829800.1">
    <property type="nucleotide sequence ID" value="XM_005829743.1"/>
</dbReference>
<dbReference type="GeneID" id="17299449"/>
<dbReference type="EMBL" id="JH993014">
    <property type="protein sequence ID" value="EKX42820.1"/>
    <property type="molecule type" value="Genomic_DNA"/>
</dbReference>
<feature type="domain" description="RWP-RK" evidence="8">
    <location>
        <begin position="3"/>
        <end position="94"/>
    </location>
</feature>
<evidence type="ECO:0000313" key="10">
    <source>
        <dbReference type="EnsemblProtists" id="EKX42820"/>
    </source>
</evidence>
<dbReference type="PANTHER" id="PTHR46373:SF2">
    <property type="entry name" value="RWP-RK DOMAIN-CONTAINING PROTEIN"/>
    <property type="match status" value="1"/>
</dbReference>
<evidence type="ECO:0000256" key="2">
    <source>
        <dbReference type="ARBA" id="ARBA00023015"/>
    </source>
</evidence>
<dbReference type="AlphaFoldDB" id="L1J417"/>
<keyword evidence="6" id="KW-0539">Nucleus</keyword>
<dbReference type="GO" id="GO:0003700">
    <property type="term" value="F:DNA-binding transcription factor activity"/>
    <property type="evidence" value="ECO:0007669"/>
    <property type="project" value="InterPro"/>
</dbReference>
<feature type="region of interest" description="Disordered" evidence="7">
    <location>
        <begin position="109"/>
        <end position="141"/>
    </location>
</feature>
<reference evidence="11" key="2">
    <citation type="submission" date="2012-11" db="EMBL/GenBank/DDBJ databases">
        <authorList>
            <person name="Kuo A."/>
            <person name="Curtis B.A."/>
            <person name="Tanifuji G."/>
            <person name="Burki F."/>
            <person name="Gruber A."/>
            <person name="Irimia M."/>
            <person name="Maruyama S."/>
            <person name="Arias M.C."/>
            <person name="Ball S.G."/>
            <person name="Gile G.H."/>
            <person name="Hirakawa Y."/>
            <person name="Hopkins J.F."/>
            <person name="Rensing S.A."/>
            <person name="Schmutz J."/>
            <person name="Symeonidi A."/>
            <person name="Elias M."/>
            <person name="Eveleigh R.J."/>
            <person name="Herman E.K."/>
            <person name="Klute M.J."/>
            <person name="Nakayama T."/>
            <person name="Obornik M."/>
            <person name="Reyes-Prieto A."/>
            <person name="Armbrust E.V."/>
            <person name="Aves S.J."/>
            <person name="Beiko R.G."/>
            <person name="Coutinho P."/>
            <person name="Dacks J.B."/>
            <person name="Durnford D.G."/>
            <person name="Fast N.M."/>
            <person name="Green B.R."/>
            <person name="Grisdale C."/>
            <person name="Hempe F."/>
            <person name="Henrissat B."/>
            <person name="Hoppner M.P."/>
            <person name="Ishida K.-I."/>
            <person name="Kim E."/>
            <person name="Koreny L."/>
            <person name="Kroth P.G."/>
            <person name="Liu Y."/>
            <person name="Malik S.-B."/>
            <person name="Maier U.G."/>
            <person name="McRose D."/>
            <person name="Mock T."/>
            <person name="Neilson J.A."/>
            <person name="Onodera N.T."/>
            <person name="Poole A.M."/>
            <person name="Pritham E.J."/>
            <person name="Richards T.A."/>
            <person name="Rocap G."/>
            <person name="Roy S.W."/>
            <person name="Sarai C."/>
            <person name="Schaack S."/>
            <person name="Shirato S."/>
            <person name="Slamovits C.H."/>
            <person name="Spencer D.F."/>
            <person name="Suzuki S."/>
            <person name="Worden A.Z."/>
            <person name="Zauner S."/>
            <person name="Barry K."/>
            <person name="Bell C."/>
            <person name="Bharti A.K."/>
            <person name="Crow J.A."/>
            <person name="Grimwood J."/>
            <person name="Kramer R."/>
            <person name="Lindquist E."/>
            <person name="Lucas S."/>
            <person name="Salamov A."/>
            <person name="McFadden G.I."/>
            <person name="Lane C.E."/>
            <person name="Keeling P.J."/>
            <person name="Gray M.W."/>
            <person name="Grigoriev I.V."/>
            <person name="Archibald J.M."/>
        </authorList>
    </citation>
    <scope>NUCLEOTIDE SEQUENCE</scope>
    <source>
        <strain evidence="11">CCMP2712</strain>
    </source>
</reference>
<name>L1J417_GUITC</name>
<sequence>MEDQVTISPRPKVSCSQPLGQDVRIDFETLQSLFHLRQDKAAEQLGICLTSLKSACRKLGIRRWPYTKSMGYAQKKKDTNARALVSNVDYNLMAFFATSCSQLSGEVASGPSLAEPQSEPAWPACPGGSRRHVAQPSPQEDPVVRELGISLSEDEEVGWEEWLQCFCGTAESVEAVGV</sequence>
<proteinExistence type="predicted"/>
<dbReference type="HOGENOM" id="CLU_092984_0_2_1"/>
<keyword evidence="3" id="KW-0175">Coiled coil</keyword>
<evidence type="ECO:0000256" key="7">
    <source>
        <dbReference type="SAM" id="MobiDB-lite"/>
    </source>
</evidence>
<evidence type="ECO:0000256" key="4">
    <source>
        <dbReference type="ARBA" id="ARBA00023125"/>
    </source>
</evidence>
<dbReference type="PaxDb" id="55529-EKX42820"/>
<gene>
    <name evidence="9" type="ORF">GUITHDRAFT_111190</name>
</gene>
<dbReference type="OrthoDB" id="1747617at2759"/>
<evidence type="ECO:0000256" key="6">
    <source>
        <dbReference type="ARBA" id="ARBA00023242"/>
    </source>
</evidence>
<organism evidence="9">
    <name type="scientific">Guillardia theta (strain CCMP2712)</name>
    <name type="common">Cryptophyte</name>
    <dbReference type="NCBI Taxonomy" id="905079"/>
    <lineage>
        <taxon>Eukaryota</taxon>
        <taxon>Cryptophyceae</taxon>
        <taxon>Pyrenomonadales</taxon>
        <taxon>Geminigeraceae</taxon>
        <taxon>Guillardia</taxon>
    </lineage>
</organism>
<dbReference type="GO" id="GO:0003677">
    <property type="term" value="F:DNA binding"/>
    <property type="evidence" value="ECO:0007669"/>
    <property type="project" value="UniProtKB-KW"/>
</dbReference>
<evidence type="ECO:0000256" key="5">
    <source>
        <dbReference type="ARBA" id="ARBA00023163"/>
    </source>
</evidence>
<keyword evidence="5" id="KW-0804">Transcription</keyword>
<protein>
    <recommendedName>
        <fullName evidence="8">RWP-RK domain-containing protein</fullName>
    </recommendedName>
</protein>
<keyword evidence="4" id="KW-0238">DNA-binding</keyword>